<evidence type="ECO:0000256" key="3">
    <source>
        <dbReference type="ARBA" id="ARBA00023082"/>
    </source>
</evidence>
<dbReference type="CDD" id="cd06171">
    <property type="entry name" value="Sigma70_r4"/>
    <property type="match status" value="1"/>
</dbReference>
<dbReference type="Gene3D" id="1.10.1740.10">
    <property type="match status" value="1"/>
</dbReference>
<evidence type="ECO:0000313" key="10">
    <source>
        <dbReference type="Proteomes" id="UP000295075"/>
    </source>
</evidence>
<comment type="similarity">
    <text evidence="1">Belongs to the sigma-70 factor family. ECF subfamily.</text>
</comment>
<dbReference type="SUPFAM" id="SSF88946">
    <property type="entry name" value="Sigma2 domain of RNA polymerase sigma factors"/>
    <property type="match status" value="1"/>
</dbReference>
<dbReference type="SUPFAM" id="SSF88659">
    <property type="entry name" value="Sigma3 and sigma4 domains of RNA polymerase sigma factors"/>
    <property type="match status" value="1"/>
</dbReference>
<evidence type="ECO:0000256" key="4">
    <source>
        <dbReference type="ARBA" id="ARBA00023125"/>
    </source>
</evidence>
<name>A0A4R4QF03_9ACTN</name>
<dbReference type="InterPro" id="IPR014284">
    <property type="entry name" value="RNA_pol_sigma-70_dom"/>
</dbReference>
<dbReference type="GO" id="GO:0003677">
    <property type="term" value="F:DNA binding"/>
    <property type="evidence" value="ECO:0007669"/>
    <property type="project" value="UniProtKB-KW"/>
</dbReference>
<dbReference type="OrthoDB" id="3292386at2"/>
<dbReference type="PANTHER" id="PTHR43133">
    <property type="entry name" value="RNA POLYMERASE ECF-TYPE SIGMA FACTO"/>
    <property type="match status" value="1"/>
</dbReference>
<dbReference type="NCBIfam" id="TIGR02937">
    <property type="entry name" value="sigma70-ECF"/>
    <property type="match status" value="1"/>
</dbReference>
<dbReference type="InterPro" id="IPR039425">
    <property type="entry name" value="RNA_pol_sigma-70-like"/>
</dbReference>
<dbReference type="InterPro" id="IPR007627">
    <property type="entry name" value="RNA_pol_sigma70_r2"/>
</dbReference>
<evidence type="ECO:0000256" key="6">
    <source>
        <dbReference type="SAM" id="Phobius"/>
    </source>
</evidence>
<feature type="transmembrane region" description="Helical" evidence="6">
    <location>
        <begin position="202"/>
        <end position="223"/>
    </location>
</feature>
<evidence type="ECO:0000256" key="1">
    <source>
        <dbReference type="ARBA" id="ARBA00010641"/>
    </source>
</evidence>
<dbReference type="PANTHER" id="PTHR43133:SF50">
    <property type="entry name" value="ECF RNA POLYMERASE SIGMA FACTOR SIGM"/>
    <property type="match status" value="1"/>
</dbReference>
<keyword evidence="10" id="KW-1185">Reference proteome</keyword>
<evidence type="ECO:0000256" key="2">
    <source>
        <dbReference type="ARBA" id="ARBA00023015"/>
    </source>
</evidence>
<feature type="domain" description="RNA polymerase sigma factor 70 region 4 type 2" evidence="8">
    <location>
        <begin position="105"/>
        <end position="155"/>
    </location>
</feature>
<dbReference type="InterPro" id="IPR013249">
    <property type="entry name" value="RNA_pol_sigma70_r4_t2"/>
</dbReference>
<evidence type="ECO:0000259" key="7">
    <source>
        <dbReference type="Pfam" id="PF04542"/>
    </source>
</evidence>
<dbReference type="InterPro" id="IPR036388">
    <property type="entry name" value="WH-like_DNA-bd_sf"/>
</dbReference>
<organism evidence="9 10">
    <name type="scientific">Kribbella albertanoniae</name>
    <dbReference type="NCBI Taxonomy" id="1266829"/>
    <lineage>
        <taxon>Bacteria</taxon>
        <taxon>Bacillati</taxon>
        <taxon>Actinomycetota</taxon>
        <taxon>Actinomycetes</taxon>
        <taxon>Propionibacteriales</taxon>
        <taxon>Kribbellaceae</taxon>
        <taxon>Kribbella</taxon>
    </lineage>
</organism>
<accession>A0A4R4QF03</accession>
<keyword evidence="6" id="KW-1133">Transmembrane helix</keyword>
<dbReference type="Pfam" id="PF04542">
    <property type="entry name" value="Sigma70_r2"/>
    <property type="match status" value="1"/>
</dbReference>
<dbReference type="Proteomes" id="UP000295075">
    <property type="component" value="Unassembled WGS sequence"/>
</dbReference>
<keyword evidence="4" id="KW-0238">DNA-binding</keyword>
<dbReference type="Pfam" id="PF08281">
    <property type="entry name" value="Sigma70_r4_2"/>
    <property type="match status" value="1"/>
</dbReference>
<keyword evidence="2" id="KW-0805">Transcription regulation</keyword>
<dbReference type="AlphaFoldDB" id="A0A4R4QF03"/>
<dbReference type="Gene3D" id="1.10.10.10">
    <property type="entry name" value="Winged helix-like DNA-binding domain superfamily/Winged helix DNA-binding domain"/>
    <property type="match status" value="1"/>
</dbReference>
<feature type="domain" description="RNA polymerase sigma-70 region 2" evidence="7">
    <location>
        <begin position="18"/>
        <end position="79"/>
    </location>
</feature>
<evidence type="ECO:0000313" key="9">
    <source>
        <dbReference type="EMBL" id="TDC34050.1"/>
    </source>
</evidence>
<keyword evidence="5" id="KW-0804">Transcription</keyword>
<dbReference type="InterPro" id="IPR013325">
    <property type="entry name" value="RNA_pol_sigma_r2"/>
</dbReference>
<protein>
    <submittedName>
        <fullName evidence="9">SigE family RNA polymerase sigma factor</fullName>
    </submittedName>
</protein>
<evidence type="ECO:0000259" key="8">
    <source>
        <dbReference type="Pfam" id="PF08281"/>
    </source>
</evidence>
<comment type="caution">
    <text evidence="9">The sequence shown here is derived from an EMBL/GenBank/DDBJ whole genome shotgun (WGS) entry which is preliminary data.</text>
</comment>
<proteinExistence type="inferred from homology"/>
<dbReference type="EMBL" id="SMKA01000010">
    <property type="protein sequence ID" value="TDC34050.1"/>
    <property type="molecule type" value="Genomic_DNA"/>
</dbReference>
<keyword evidence="6" id="KW-0472">Membrane</keyword>
<sequence length="257" mass="27950">MRRLDDTDYAEFALVAARRMCRTAYLMCGDWHRAEDATQDALVKVYRRWRHLKRGGGLASYAHRVVMSAVLDHVGRKRRKIVDGMGDVDLAAPEEMTAVDNRVVVVQALSMLPPGPRACVVLRHYADFTVEQTAEVLGTGVGSVRSQAASGLAQLRRLLAIPERSDIEWLLASAVDDDDRSYNVVTGELMQRGRRSVRRRRIAVVASVALVALAVAAVATPAASAARGAGAAPCTRDAAAEDIGNGRYFHLRPTVSS</sequence>
<dbReference type="RefSeq" id="WP_132402506.1">
    <property type="nucleotide sequence ID" value="NZ_SMKA01000010.1"/>
</dbReference>
<keyword evidence="3" id="KW-0731">Sigma factor</keyword>
<dbReference type="GO" id="GO:0016987">
    <property type="term" value="F:sigma factor activity"/>
    <property type="evidence" value="ECO:0007669"/>
    <property type="project" value="UniProtKB-KW"/>
</dbReference>
<keyword evidence="6" id="KW-0812">Transmembrane</keyword>
<evidence type="ECO:0000256" key="5">
    <source>
        <dbReference type="ARBA" id="ARBA00023163"/>
    </source>
</evidence>
<dbReference type="GO" id="GO:0006352">
    <property type="term" value="P:DNA-templated transcription initiation"/>
    <property type="evidence" value="ECO:0007669"/>
    <property type="project" value="InterPro"/>
</dbReference>
<dbReference type="InterPro" id="IPR013324">
    <property type="entry name" value="RNA_pol_sigma_r3/r4-like"/>
</dbReference>
<gene>
    <name evidence="9" type="ORF">E1261_04915</name>
</gene>
<reference evidence="9 10" key="1">
    <citation type="submission" date="2019-03" db="EMBL/GenBank/DDBJ databases">
        <title>Draft genome sequences of novel Actinobacteria.</title>
        <authorList>
            <person name="Sahin N."/>
            <person name="Ay H."/>
            <person name="Saygin H."/>
        </authorList>
    </citation>
    <scope>NUCLEOTIDE SEQUENCE [LARGE SCALE GENOMIC DNA]</scope>
    <source>
        <strain evidence="9 10">JCM 30547</strain>
    </source>
</reference>